<feature type="region of interest" description="Disordered" evidence="1">
    <location>
        <begin position="716"/>
        <end position="773"/>
    </location>
</feature>
<dbReference type="EMBL" id="LSMT01000373">
    <property type="protein sequence ID" value="PFX19179.1"/>
    <property type="molecule type" value="Genomic_DNA"/>
</dbReference>
<organism evidence="2 3">
    <name type="scientific">Stylophora pistillata</name>
    <name type="common">Smooth cauliflower coral</name>
    <dbReference type="NCBI Taxonomy" id="50429"/>
    <lineage>
        <taxon>Eukaryota</taxon>
        <taxon>Metazoa</taxon>
        <taxon>Cnidaria</taxon>
        <taxon>Anthozoa</taxon>
        <taxon>Hexacorallia</taxon>
        <taxon>Scleractinia</taxon>
        <taxon>Astrocoeniina</taxon>
        <taxon>Pocilloporidae</taxon>
        <taxon>Stylophora</taxon>
    </lineage>
</organism>
<feature type="compositionally biased region" description="Basic and acidic residues" evidence="1">
    <location>
        <begin position="748"/>
        <end position="757"/>
    </location>
</feature>
<feature type="compositionally biased region" description="Polar residues" evidence="1">
    <location>
        <begin position="716"/>
        <end position="726"/>
    </location>
</feature>
<dbReference type="AlphaFoldDB" id="A0A2B4RQV7"/>
<evidence type="ECO:0000313" key="2">
    <source>
        <dbReference type="EMBL" id="PFX19179.1"/>
    </source>
</evidence>
<sequence>MPGPFLARQNIQKGKSPGNEVDGGIESVLRDETKQPAANEDYMLVSSQSQIGQGQITSTCLGNNTVGDQISQNAQTSGASLTEPGILQNDPLQQIALTADQQPTSHMSDSGRDSIRSNALGLAVASDPAEQSGEQENHISSMKVVCMQTSPISFVIVLRMEQEERDALGRGELPTPKRLKTTDPYKKNVVVLLESDVRCVNDQVLMPNTMEMAWIHKHDKGQYKSNIEFTTEMTEMQVKERLLHDFPILRPCARLSCASAKDNRTMLDFHAESQHRGLWNGAMIKKHLKGNSALYVFGEIFDLSEDIDSILEEGSEAPVIWSRVPETTPPLSYVGQATKEQQRTREDQCNRAKVVSEIILDSGNTCQISVHADLLPGSQCGLHSSVVKEIIPSQGCTEPCVESLIEFREYLIIIHKFKAKTAGLNGSCFDSSQCVANNYLRLSKEVCRGDNYETIDWLELKYAVDKKICLPSTNDAQAVSSPVDDVNQSGYEADDEASSLPSPADTNANGSEMHDSEHGDIEQITSGKDDSRDSITTETERRRHQKRNERQAGSGSSFANRDDSEKEMESLPYGTDIVEIKGVSLSRNADAERDPGGAKTKIIRGLLRQVIQDLQQMHLFASKVNSNTHLTEELTQIALDKGFRISDNQGSGNCMFHALLEQLETVKGIKMQHGHLRQSLVQYLRENPKLVGLKSFFCVRIFSWVEIGTNDAQAVSSPVDDVNQSGYEADDEASSLPSPADTNANGSEMHDSEHGDIEQITSGSNVGRGSEDDSFMADKRAKKGAKNYCAAGGPNKVNCSNKKRRTSAACIVVHPSCLGRIEEFTPGSDWKNYVERLEMFFEVNSVPTDKRVSSILTLMGSKMYALLRSISAPRRPKELNFAEIVDILAQHVDPKPIINAERYKFHKAEQEESETIRQYLAKAEVKILRSNGYKPAKPSRRNRTQ</sequence>
<dbReference type="OrthoDB" id="5985658at2759"/>
<feature type="compositionally biased region" description="Polar residues" evidence="1">
    <location>
        <begin position="476"/>
        <end position="490"/>
    </location>
</feature>
<evidence type="ECO:0000256" key="1">
    <source>
        <dbReference type="SAM" id="MobiDB-lite"/>
    </source>
</evidence>
<protein>
    <submittedName>
        <fullName evidence="2">Putative ubiquitin thioesterase</fullName>
    </submittedName>
</protein>
<gene>
    <name evidence="2" type="primary">IIV3-084L</name>
    <name evidence="2" type="ORF">AWC38_SpisGene16419</name>
</gene>
<name>A0A2B4RQV7_STYPI</name>
<feature type="compositionally biased region" description="Basic and acidic residues" evidence="1">
    <location>
        <begin position="560"/>
        <end position="569"/>
    </location>
</feature>
<feature type="compositionally biased region" description="Polar residues" evidence="1">
    <location>
        <begin position="499"/>
        <end position="510"/>
    </location>
</feature>
<proteinExistence type="predicted"/>
<comment type="caution">
    <text evidence="2">The sequence shown here is derived from an EMBL/GenBank/DDBJ whole genome shotgun (WGS) entry which is preliminary data.</text>
</comment>
<dbReference type="PANTHER" id="PTHR33198">
    <property type="entry name" value="ANK_REP_REGION DOMAIN-CONTAINING PROTEIN-RELATED"/>
    <property type="match status" value="1"/>
</dbReference>
<reference evidence="3" key="1">
    <citation type="journal article" date="2017" name="bioRxiv">
        <title>Comparative analysis of the genomes of Stylophora pistillata and Acropora digitifera provides evidence for extensive differences between species of corals.</title>
        <authorList>
            <person name="Voolstra C.R."/>
            <person name="Li Y."/>
            <person name="Liew Y.J."/>
            <person name="Baumgarten S."/>
            <person name="Zoccola D."/>
            <person name="Flot J.-F."/>
            <person name="Tambutte S."/>
            <person name="Allemand D."/>
            <person name="Aranda M."/>
        </authorList>
    </citation>
    <scope>NUCLEOTIDE SEQUENCE [LARGE SCALE GENOMIC DNA]</scope>
</reference>
<feature type="compositionally biased region" description="Basic and acidic residues" evidence="1">
    <location>
        <begin position="512"/>
        <end position="541"/>
    </location>
</feature>
<feature type="region of interest" description="Disordered" evidence="1">
    <location>
        <begin position="1"/>
        <end position="34"/>
    </location>
</feature>
<dbReference type="Proteomes" id="UP000225706">
    <property type="component" value="Unassembled WGS sequence"/>
</dbReference>
<evidence type="ECO:0000313" key="3">
    <source>
        <dbReference type="Proteomes" id="UP000225706"/>
    </source>
</evidence>
<feature type="region of interest" description="Disordered" evidence="1">
    <location>
        <begin position="476"/>
        <end position="573"/>
    </location>
</feature>
<dbReference type="Gene3D" id="3.90.70.80">
    <property type="match status" value="1"/>
</dbReference>
<accession>A0A2B4RQV7</accession>
<feature type="compositionally biased region" description="Polar residues" evidence="1">
    <location>
        <begin position="735"/>
        <end position="746"/>
    </location>
</feature>
<keyword evidence="3" id="KW-1185">Reference proteome</keyword>
<dbReference type="PANTHER" id="PTHR33198:SF19">
    <property type="entry name" value="CCHC-TYPE DOMAIN-CONTAINING PROTEIN"/>
    <property type="match status" value="1"/>
</dbReference>